<dbReference type="RefSeq" id="WP_218123069.1">
    <property type="nucleotide sequence ID" value="NZ_FNHU01000018.1"/>
</dbReference>
<dbReference type="GO" id="GO:0036373">
    <property type="term" value="F:L-fucose mutarotase activity"/>
    <property type="evidence" value="ECO:0007669"/>
    <property type="project" value="UniProtKB-EC"/>
</dbReference>
<dbReference type="GO" id="GO:0042806">
    <property type="term" value="F:fucose binding"/>
    <property type="evidence" value="ECO:0007669"/>
    <property type="project" value="TreeGrafter"/>
</dbReference>
<evidence type="ECO:0000313" key="4">
    <source>
        <dbReference type="EMBL" id="SDN21499.1"/>
    </source>
</evidence>
<gene>
    <name evidence="4" type="ORF">SAMN04487766_11819</name>
</gene>
<dbReference type="InterPro" id="IPR023750">
    <property type="entry name" value="RbsD-like_sf"/>
</dbReference>
<dbReference type="GO" id="GO:0006004">
    <property type="term" value="P:fucose metabolic process"/>
    <property type="evidence" value="ECO:0007669"/>
    <property type="project" value="TreeGrafter"/>
</dbReference>
<dbReference type="SUPFAM" id="SSF102546">
    <property type="entry name" value="RbsD-like"/>
    <property type="match status" value="1"/>
</dbReference>
<dbReference type="AlphaFoldDB" id="A0A1G9ZJI7"/>
<dbReference type="Proteomes" id="UP000199671">
    <property type="component" value="Unassembled WGS sequence"/>
</dbReference>
<evidence type="ECO:0000256" key="2">
    <source>
        <dbReference type="ARBA" id="ARBA00023235"/>
    </source>
</evidence>
<comment type="catalytic activity">
    <reaction evidence="3">
        <text>alpha-L-fucose = beta-L-fucose</text>
        <dbReference type="Rhea" id="RHEA:25580"/>
        <dbReference type="ChEBI" id="CHEBI:42548"/>
        <dbReference type="ChEBI" id="CHEBI:42589"/>
        <dbReference type="EC" id="5.1.3.29"/>
    </reaction>
</comment>
<evidence type="ECO:0000256" key="1">
    <source>
        <dbReference type="ARBA" id="ARBA00000223"/>
    </source>
</evidence>
<dbReference type="InterPro" id="IPR050443">
    <property type="entry name" value="RbsD/FucU_mutarotase"/>
</dbReference>
<dbReference type="PANTHER" id="PTHR31690">
    <property type="entry name" value="FUCOSE MUTAROTASE"/>
    <property type="match status" value="1"/>
</dbReference>
<accession>A0A1G9ZJI7</accession>
<keyword evidence="2" id="KW-0413">Isomerase</keyword>
<evidence type="ECO:0000256" key="3">
    <source>
        <dbReference type="ARBA" id="ARBA00036324"/>
    </source>
</evidence>
<dbReference type="InterPro" id="IPR007721">
    <property type="entry name" value="RbsD_FucU"/>
</dbReference>
<dbReference type="Gene3D" id="3.40.1650.10">
    <property type="entry name" value="RbsD-like domain"/>
    <property type="match status" value="1"/>
</dbReference>
<name>A0A1G9ZJI7_9ACTO</name>
<comment type="catalytic activity">
    <reaction evidence="1">
        <text>beta-D-ribopyranose = beta-D-ribofuranose</text>
        <dbReference type="Rhea" id="RHEA:25432"/>
        <dbReference type="ChEBI" id="CHEBI:27476"/>
        <dbReference type="ChEBI" id="CHEBI:47002"/>
        <dbReference type="EC" id="5.4.99.62"/>
    </reaction>
</comment>
<proteinExistence type="predicted"/>
<dbReference type="Pfam" id="PF05025">
    <property type="entry name" value="RbsD_FucU"/>
    <property type="match status" value="1"/>
</dbReference>
<sequence length="147" mass="15825">MLKGINTLMTPELLGVLARMGHGDVIAVVDSNYPAYAAGPPVIPMPSLNSPEAVRLVVELMPLDTFVDAPVRYMIGAGDTELREVTREVLAVSTELEGREISGASMERFDFYEAARSASAVIHTQETRPYGCYLLTKGVLPAFGPQG</sequence>
<protein>
    <submittedName>
        <fullName evidence="4">L-fucose mutarotase</fullName>
    </submittedName>
</protein>
<organism evidence="4 5">
    <name type="scientific">Actinomyces ruminicola</name>
    <dbReference type="NCBI Taxonomy" id="332524"/>
    <lineage>
        <taxon>Bacteria</taxon>
        <taxon>Bacillati</taxon>
        <taxon>Actinomycetota</taxon>
        <taxon>Actinomycetes</taxon>
        <taxon>Actinomycetales</taxon>
        <taxon>Actinomycetaceae</taxon>
        <taxon>Actinomyces</taxon>
    </lineage>
</organism>
<dbReference type="EMBL" id="FNHU01000018">
    <property type="protein sequence ID" value="SDN21499.1"/>
    <property type="molecule type" value="Genomic_DNA"/>
</dbReference>
<reference evidence="4 5" key="1">
    <citation type="submission" date="2016-10" db="EMBL/GenBank/DDBJ databases">
        <authorList>
            <person name="de Groot N.N."/>
        </authorList>
    </citation>
    <scope>NUCLEOTIDE SEQUENCE [LARGE SCALE GENOMIC DNA]</scope>
    <source>
        <strain evidence="4 5">KPR-7B</strain>
    </source>
</reference>
<evidence type="ECO:0000313" key="5">
    <source>
        <dbReference type="Proteomes" id="UP000199671"/>
    </source>
</evidence>
<dbReference type="GO" id="GO:0062193">
    <property type="term" value="F:D-ribose pyranase activity"/>
    <property type="evidence" value="ECO:0007669"/>
    <property type="project" value="UniProtKB-EC"/>
</dbReference>
<dbReference type="PANTHER" id="PTHR31690:SF4">
    <property type="entry name" value="FUCOSE MUTAROTASE"/>
    <property type="match status" value="1"/>
</dbReference>